<protein>
    <submittedName>
        <fullName evidence="1">Uncharacterized protein</fullName>
    </submittedName>
</protein>
<sequence length="74" mass="8311">MAVYGPMALIKNRSYFPAGSRAPACWGYIRCVRSYLSTAARHEVRFFDALVQLADVRPLGARRNLILHQTATTI</sequence>
<dbReference type="Proteomes" id="UP000199013">
    <property type="component" value="Unassembled WGS sequence"/>
</dbReference>
<evidence type="ECO:0000313" key="2">
    <source>
        <dbReference type="Proteomes" id="UP000199013"/>
    </source>
</evidence>
<name>A0A1C3PEZ1_9ACTN</name>
<organism evidence="1 2">
    <name type="scientific">Candidatus Protofrankia californiensis</name>
    <dbReference type="NCBI Taxonomy" id="1839754"/>
    <lineage>
        <taxon>Bacteria</taxon>
        <taxon>Bacillati</taxon>
        <taxon>Actinomycetota</taxon>
        <taxon>Actinomycetes</taxon>
        <taxon>Frankiales</taxon>
        <taxon>Frankiaceae</taxon>
        <taxon>Protofrankia</taxon>
    </lineage>
</organism>
<reference evidence="2" key="1">
    <citation type="submission" date="2016-02" db="EMBL/GenBank/DDBJ databases">
        <authorList>
            <person name="Wibberg D."/>
        </authorList>
    </citation>
    <scope>NUCLEOTIDE SEQUENCE [LARGE SCALE GENOMIC DNA]</scope>
</reference>
<proteinExistence type="predicted"/>
<gene>
    <name evidence="1" type="ORF">FDG2_5670</name>
</gene>
<evidence type="ECO:0000313" key="1">
    <source>
        <dbReference type="EMBL" id="SBW28391.1"/>
    </source>
</evidence>
<keyword evidence="2" id="KW-1185">Reference proteome</keyword>
<dbReference type="AlphaFoldDB" id="A0A1C3PEZ1"/>
<accession>A0A1C3PEZ1</accession>
<dbReference type="EMBL" id="FLUV01002349">
    <property type="protein sequence ID" value="SBW28391.1"/>
    <property type="molecule type" value="Genomic_DNA"/>
</dbReference>